<dbReference type="PROSITE" id="PS50089">
    <property type="entry name" value="ZF_RING_2"/>
    <property type="match status" value="1"/>
</dbReference>
<reference evidence="3 4" key="1">
    <citation type="submission" date="2018-06" db="EMBL/GenBank/DDBJ databases">
        <authorList>
            <person name="Strepis N."/>
        </authorList>
    </citation>
    <scope>NUCLEOTIDE SEQUENCE [LARGE SCALE GENOMIC DNA]</scope>
    <source>
        <strain evidence="3">LUCI</strain>
    </source>
</reference>
<evidence type="ECO:0000313" key="4">
    <source>
        <dbReference type="Proteomes" id="UP000277811"/>
    </source>
</evidence>
<dbReference type="InterPro" id="IPR025874">
    <property type="entry name" value="DZR"/>
</dbReference>
<evidence type="ECO:0000313" key="3">
    <source>
        <dbReference type="EMBL" id="VBB07404.1"/>
    </source>
</evidence>
<feature type="domain" description="RING-type" evidence="2">
    <location>
        <begin position="79"/>
        <end position="122"/>
    </location>
</feature>
<dbReference type="EMBL" id="UPPP01000074">
    <property type="protein sequence ID" value="VBB07404.1"/>
    <property type="molecule type" value="Genomic_DNA"/>
</dbReference>
<dbReference type="InterPro" id="IPR001841">
    <property type="entry name" value="Znf_RING"/>
</dbReference>
<organism evidence="3 4">
    <name type="scientific">Lucifera butyrica</name>
    <dbReference type="NCBI Taxonomy" id="1351585"/>
    <lineage>
        <taxon>Bacteria</taxon>
        <taxon>Bacillati</taxon>
        <taxon>Bacillota</taxon>
        <taxon>Negativicutes</taxon>
        <taxon>Veillonellales</taxon>
        <taxon>Veillonellaceae</taxon>
        <taxon>Lucifera</taxon>
    </lineage>
</organism>
<keyword evidence="1" id="KW-0472">Membrane</keyword>
<accession>A0A498R7D2</accession>
<gene>
    <name evidence="3" type="ORF">LUCI_2650</name>
</gene>
<dbReference type="SUPFAM" id="SSF57850">
    <property type="entry name" value="RING/U-box"/>
    <property type="match status" value="1"/>
</dbReference>
<dbReference type="RefSeq" id="WP_207857627.1">
    <property type="nucleotide sequence ID" value="NZ_UPPP01000074.1"/>
</dbReference>
<dbReference type="AlphaFoldDB" id="A0A498R7D2"/>
<dbReference type="Pfam" id="PF12773">
    <property type="entry name" value="DZR"/>
    <property type="match status" value="1"/>
</dbReference>
<evidence type="ECO:0000259" key="2">
    <source>
        <dbReference type="PROSITE" id="PS50089"/>
    </source>
</evidence>
<keyword evidence="1" id="KW-0812">Transmembrane</keyword>
<proteinExistence type="predicted"/>
<name>A0A498R7D2_9FIRM</name>
<dbReference type="Gene3D" id="3.30.40.10">
    <property type="entry name" value="Zinc/RING finger domain, C3HC4 (zinc finger)"/>
    <property type="match status" value="1"/>
</dbReference>
<keyword evidence="4" id="KW-1185">Reference proteome</keyword>
<keyword evidence="1" id="KW-1133">Transmembrane helix</keyword>
<evidence type="ECO:0000256" key="1">
    <source>
        <dbReference type="SAM" id="Phobius"/>
    </source>
</evidence>
<dbReference type="Proteomes" id="UP000277811">
    <property type="component" value="Unassembled WGS sequence"/>
</dbReference>
<sequence length="128" mass="14359">MTTIGLAIALVAAYWVYTDARSRGQTNSTALMWAAGVLAALIIFLPLYLVVGRKQMPRAHRDENVIDVEATVVENTVHCPMCGNRVQEDFKICPYCGHTLKPKCQNCGREINREWKTCPYCQTPTPDK</sequence>
<feature type="transmembrane region" description="Helical" evidence="1">
    <location>
        <begin position="30"/>
        <end position="51"/>
    </location>
</feature>
<protein>
    <submittedName>
        <fullName evidence="3">Double zinc ribbon</fullName>
    </submittedName>
</protein>
<dbReference type="InterPro" id="IPR013083">
    <property type="entry name" value="Znf_RING/FYVE/PHD"/>
</dbReference>